<dbReference type="AlphaFoldDB" id="A0A8H5TR54"/>
<dbReference type="GO" id="GO:0004252">
    <property type="term" value="F:serine-type endopeptidase activity"/>
    <property type="evidence" value="ECO:0007669"/>
    <property type="project" value="UniProtKB-UniRule"/>
</dbReference>
<dbReference type="Pfam" id="PF00082">
    <property type="entry name" value="Peptidase_S8"/>
    <property type="match status" value="1"/>
</dbReference>
<evidence type="ECO:0000256" key="3">
    <source>
        <dbReference type="ARBA" id="ARBA00022825"/>
    </source>
</evidence>
<dbReference type="InterPro" id="IPR000209">
    <property type="entry name" value="Peptidase_S8/S53_dom"/>
</dbReference>
<dbReference type="PROSITE" id="PS51892">
    <property type="entry name" value="SUBTILASE"/>
    <property type="match status" value="1"/>
</dbReference>
<comment type="caution">
    <text evidence="8">The sequence shown here is derived from an EMBL/GenBank/DDBJ whole genome shotgun (WGS) entry which is preliminary data.</text>
</comment>
<protein>
    <submittedName>
        <fullName evidence="8">Intracellular serine protease</fullName>
    </submittedName>
</protein>
<keyword evidence="9" id="KW-1185">Reference proteome</keyword>
<dbReference type="PANTHER" id="PTHR35186">
    <property type="entry name" value="ANK_REP_REGION DOMAIN-CONTAINING PROTEIN"/>
    <property type="match status" value="1"/>
</dbReference>
<dbReference type="Proteomes" id="UP000562682">
    <property type="component" value="Unassembled WGS sequence"/>
</dbReference>
<dbReference type="Gene3D" id="3.40.50.200">
    <property type="entry name" value="Peptidase S8/S53 domain"/>
    <property type="match status" value="1"/>
</dbReference>
<organism evidence="8 9">
    <name type="scientific">Fusarium denticulatum</name>
    <dbReference type="NCBI Taxonomy" id="48507"/>
    <lineage>
        <taxon>Eukaryota</taxon>
        <taxon>Fungi</taxon>
        <taxon>Dikarya</taxon>
        <taxon>Ascomycota</taxon>
        <taxon>Pezizomycotina</taxon>
        <taxon>Sordariomycetes</taxon>
        <taxon>Hypocreomycetidae</taxon>
        <taxon>Hypocreales</taxon>
        <taxon>Nectriaceae</taxon>
        <taxon>Fusarium</taxon>
        <taxon>Fusarium fujikuroi species complex</taxon>
    </lineage>
</organism>
<accession>A0A8H5TR54</accession>
<dbReference type="InterPro" id="IPR036852">
    <property type="entry name" value="Peptidase_S8/S53_dom_sf"/>
</dbReference>
<dbReference type="InterPro" id="IPR056002">
    <property type="entry name" value="DUF7580"/>
</dbReference>
<dbReference type="CDD" id="cd00306">
    <property type="entry name" value="Peptidases_S8_S53"/>
    <property type="match status" value="1"/>
</dbReference>
<proteinExistence type="inferred from homology"/>
<evidence type="ECO:0000313" key="9">
    <source>
        <dbReference type="Proteomes" id="UP000562682"/>
    </source>
</evidence>
<dbReference type="PROSITE" id="PS00138">
    <property type="entry name" value="SUBTILASE_SER"/>
    <property type="match status" value="1"/>
</dbReference>
<dbReference type="GO" id="GO:0006508">
    <property type="term" value="P:proteolysis"/>
    <property type="evidence" value="ECO:0007669"/>
    <property type="project" value="UniProtKB-KW"/>
</dbReference>
<sequence length="928" mass="104734">MDQNGQVGLFKRILGYVAGRSPEQSTPRTLESQTRDAWVRSDAYVRYGDQDFESLDPQQQANVLRRLNNCIQVKQNQDANFKFNQEAAYPNLEAANRLLQRKEELGGLPLNATISLSKRKRDQDPLLEEFQHMDTLAKKRRTVVRDSPDAVDDANAPEADFAIRARKQSMSLYQGLRTHWTCVCQKCSRLSVRLSLPPPSKSSPLETSFEVFFGVKTLLQVSLQEAKITIKDEAADIHGHKSEITSSELSDFVHICQTITESIGQQNCLHLKFENGMFKRLRPQPKVFGDPHHPQMVSLSALFKRQQELTGGTSVLPHRGKRILAVVLATALLPFLETPWVQPTFNHSNIQFFQPLEEDSLPDITKPFLDMKRVPVAMPNRGMAREDEAEMDTAKHMVHPNASVLALGILLCELHYCKPIDAWQDDPDASQTVNSAYYTSLEVLKDLEDDAGKDYYLATKACLQWEYLPPGESTTFESASVQQLFYQNVVKRLESEILNTWLKGLENLQSLSAQENKRCWGRNGCEVIRQHTARRESVTRAASEPSVILPSPDLQTTARRYSTVQNPSLPRYYIPMEASQSLQFFDANHQLASEQGKPLSDRWMDKITTSIYQYIDDYDKVMRPGRTQLNAFGVDGPVRIAILDSGFDTEHPLFKTSEGEFDPRLKGFRNFVAGQNEEEHQDEIGHGTHALGLLLKIATCAEIYIARIANQATLGRDNYSAISKAINHAVSEWKVDVISMSFGIREFDEEMRKAIGYARENNTLMFAAASNDGLNYGRAFPAKDSRVFCIHSSNGLGVPSGFNPMAEDDDVNFCLLGENVESYWPVNMNAQYQSMRVMSGTSVATPIAAGIAASLLSFVRQQEQDSPTDTNRLGKSLKDFDTMKAVLKSTTQGRGRDDYDYILPDFLSNMGSSKEEIYFRIKYIRDRM</sequence>
<keyword evidence="3 4" id="KW-0720">Serine protease</keyword>
<dbReference type="PANTHER" id="PTHR35186:SF4">
    <property type="entry name" value="PRION-INHIBITION AND PROPAGATION HELO DOMAIN-CONTAINING PROTEIN"/>
    <property type="match status" value="1"/>
</dbReference>
<feature type="domain" description="Peptidase S8/S53" evidence="6">
    <location>
        <begin position="638"/>
        <end position="891"/>
    </location>
</feature>
<dbReference type="InterPro" id="IPR023827">
    <property type="entry name" value="Peptidase_S8_Asp-AS"/>
</dbReference>
<dbReference type="PRINTS" id="PR00723">
    <property type="entry name" value="SUBTILISIN"/>
</dbReference>
<gene>
    <name evidence="8" type="ORF">FDENT_9382</name>
</gene>
<feature type="active site" description="Charge relay system" evidence="4">
    <location>
        <position position="686"/>
    </location>
</feature>
<comment type="similarity">
    <text evidence="4 5">Belongs to the peptidase S8 family.</text>
</comment>
<dbReference type="PROSITE" id="PS00136">
    <property type="entry name" value="SUBTILASE_ASP"/>
    <property type="match status" value="1"/>
</dbReference>
<evidence type="ECO:0000256" key="4">
    <source>
        <dbReference type="PROSITE-ProRule" id="PRU01240"/>
    </source>
</evidence>
<evidence type="ECO:0000259" key="7">
    <source>
        <dbReference type="Pfam" id="PF24476"/>
    </source>
</evidence>
<dbReference type="InterPro" id="IPR015500">
    <property type="entry name" value="Peptidase_S8_subtilisin-rel"/>
</dbReference>
<reference evidence="8 9" key="1">
    <citation type="submission" date="2020-05" db="EMBL/GenBank/DDBJ databases">
        <title>Identification and distribution of gene clusters putatively required for synthesis of sphingolipid metabolism inhibitors in phylogenetically diverse species of the filamentous fungus Fusarium.</title>
        <authorList>
            <person name="Kim H.-S."/>
            <person name="Busman M."/>
            <person name="Brown D.W."/>
            <person name="Divon H."/>
            <person name="Uhlig S."/>
            <person name="Proctor R.H."/>
        </authorList>
    </citation>
    <scope>NUCLEOTIDE SEQUENCE [LARGE SCALE GENOMIC DNA]</scope>
    <source>
        <strain evidence="8 9">NRRL 25311</strain>
    </source>
</reference>
<keyword evidence="2 4" id="KW-0378">Hydrolase</keyword>
<dbReference type="SUPFAM" id="SSF52743">
    <property type="entry name" value="Subtilisin-like"/>
    <property type="match status" value="1"/>
</dbReference>
<evidence type="ECO:0000256" key="5">
    <source>
        <dbReference type="RuleBase" id="RU003355"/>
    </source>
</evidence>
<dbReference type="InterPro" id="IPR023828">
    <property type="entry name" value="Peptidase_S8_Ser-AS"/>
</dbReference>
<feature type="active site" description="Charge relay system" evidence="4">
    <location>
        <position position="842"/>
    </location>
</feature>
<dbReference type="EMBL" id="JAAOAK010000288">
    <property type="protein sequence ID" value="KAF5676869.1"/>
    <property type="molecule type" value="Genomic_DNA"/>
</dbReference>
<evidence type="ECO:0000256" key="1">
    <source>
        <dbReference type="ARBA" id="ARBA00022670"/>
    </source>
</evidence>
<feature type="active site" description="Charge relay system" evidence="4">
    <location>
        <position position="644"/>
    </location>
</feature>
<name>A0A8H5TR54_9HYPO</name>
<dbReference type="Pfam" id="PF24476">
    <property type="entry name" value="DUF7580"/>
    <property type="match status" value="1"/>
</dbReference>
<evidence type="ECO:0000313" key="8">
    <source>
        <dbReference type="EMBL" id="KAF5676869.1"/>
    </source>
</evidence>
<feature type="domain" description="DUF7580" evidence="7">
    <location>
        <begin position="164"/>
        <end position="497"/>
    </location>
</feature>
<evidence type="ECO:0000256" key="2">
    <source>
        <dbReference type="ARBA" id="ARBA00022801"/>
    </source>
</evidence>
<keyword evidence="1 4" id="KW-0645">Protease</keyword>
<evidence type="ECO:0000259" key="6">
    <source>
        <dbReference type="Pfam" id="PF00082"/>
    </source>
</evidence>